<evidence type="ECO:0000313" key="2">
    <source>
        <dbReference type="Proteomes" id="UP001064027"/>
    </source>
</evidence>
<organism evidence="1 2">
    <name type="scientific">Rossellomorea vietnamensis</name>
    <dbReference type="NCBI Taxonomy" id="218284"/>
    <lineage>
        <taxon>Bacteria</taxon>
        <taxon>Bacillati</taxon>
        <taxon>Bacillota</taxon>
        <taxon>Bacilli</taxon>
        <taxon>Bacillales</taxon>
        <taxon>Bacillaceae</taxon>
        <taxon>Rossellomorea</taxon>
    </lineage>
</organism>
<reference evidence="1" key="1">
    <citation type="submission" date="2022-09" db="EMBL/GenBank/DDBJ databases">
        <title>Complete genome sequence of Rossellomorea vietnamensis strain RL-WG62, a newly isolated PGPR with the potential for plant salinity stress alleviation.</title>
        <authorList>
            <person name="Ren L."/>
            <person name="Wang G."/>
            <person name="Hu H."/>
        </authorList>
    </citation>
    <scope>NUCLEOTIDE SEQUENCE</scope>
    <source>
        <strain evidence="1">RL-WG62</strain>
    </source>
</reference>
<name>A0ACD4C3B5_9BACI</name>
<dbReference type="Proteomes" id="UP001064027">
    <property type="component" value="Chromosome"/>
</dbReference>
<protein>
    <submittedName>
        <fullName evidence="1">Signal peptidase I</fullName>
        <ecNumber evidence="1">3.4.21.89</ecNumber>
    </submittedName>
</protein>
<keyword evidence="1" id="KW-0378">Hydrolase</keyword>
<gene>
    <name evidence="1" type="ORF">N5C46_13480</name>
</gene>
<dbReference type="EMBL" id="CP104558">
    <property type="protein sequence ID" value="UXH42739.1"/>
    <property type="molecule type" value="Genomic_DNA"/>
</dbReference>
<sequence length="151" mass="17482">MLANQEAIHLISNVMKKHKWIDLPAQGTSMFPYIQDRDVCTFVTCSPAELQKGDTALYHTVQGKLVTHRFVKKQTINDDTFYMFKGDTNLGFDEPIRDQQVIGKLIYIKRRSKRISAGSVRCILWSKAILSLPYLSQWLRSYLNSRDTVRI</sequence>
<keyword evidence="2" id="KW-1185">Reference proteome</keyword>
<accession>A0ACD4C3B5</accession>
<evidence type="ECO:0000313" key="1">
    <source>
        <dbReference type="EMBL" id="UXH42739.1"/>
    </source>
</evidence>
<proteinExistence type="predicted"/>
<dbReference type="EC" id="3.4.21.89" evidence="1"/>